<dbReference type="SUPFAM" id="SSF53822">
    <property type="entry name" value="Periplasmic binding protein-like I"/>
    <property type="match status" value="1"/>
</dbReference>
<dbReference type="Gene3D" id="1.10.260.40">
    <property type="entry name" value="lambda repressor-like DNA-binding domains"/>
    <property type="match status" value="1"/>
</dbReference>
<dbReference type="STRING" id="310781.SAMN05216259_103188"/>
<dbReference type="CDD" id="cd06267">
    <property type="entry name" value="PBP1_LacI_sugar_binding-like"/>
    <property type="match status" value="1"/>
</dbReference>
<dbReference type="Pfam" id="PF00356">
    <property type="entry name" value="LacI"/>
    <property type="match status" value="1"/>
</dbReference>
<keyword evidence="1" id="KW-0805">Transcription regulation</keyword>
<feature type="domain" description="HTH lacI-type" evidence="4">
    <location>
        <begin position="9"/>
        <end position="63"/>
    </location>
</feature>
<dbReference type="InterPro" id="IPR000843">
    <property type="entry name" value="HTH_LacI"/>
</dbReference>
<dbReference type="AlphaFoldDB" id="A0A1G9ZK08"/>
<dbReference type="GO" id="GO:0000976">
    <property type="term" value="F:transcription cis-regulatory region binding"/>
    <property type="evidence" value="ECO:0007669"/>
    <property type="project" value="TreeGrafter"/>
</dbReference>
<evidence type="ECO:0000256" key="3">
    <source>
        <dbReference type="ARBA" id="ARBA00023163"/>
    </source>
</evidence>
<dbReference type="PROSITE" id="PS00356">
    <property type="entry name" value="HTH_LACI_1"/>
    <property type="match status" value="1"/>
</dbReference>
<evidence type="ECO:0000313" key="5">
    <source>
        <dbReference type="EMBL" id="SDN21445.1"/>
    </source>
</evidence>
<dbReference type="Proteomes" id="UP000199341">
    <property type="component" value="Unassembled WGS sequence"/>
</dbReference>
<evidence type="ECO:0000259" key="4">
    <source>
        <dbReference type="PROSITE" id="PS50932"/>
    </source>
</evidence>
<sequence length="342" mass="36383">MGRGGGVAARLKDVAERAGVSVRTVSNVVSNAPAVAPDTRARVRRAIDELGYRPNLAARNLRQGRTGLIGLAIPEIHSPYFGELAGLLVEAARERGWTLLIEQTAGSAERELEFLSGRASNTLDGMAISPWAIGTEQLRRHTGGTPLVVLGESDPQGAADHVVIDNVAAAREMTSHLLESGRTRVAAVGSQPHLGNGTAALRLRGMHEALAAAGRTIDPALEVPVASLHREEGRRAMGRLLDHGSPPDAVFCFSDELALGAVYEAKRRGLDVPGDVAVAGFDDIEDGRYATPGLTTISPRKDQIAASTLQCLADRVYGRLDHLPARRITVPHRLVVRESTGR</sequence>
<evidence type="ECO:0000256" key="1">
    <source>
        <dbReference type="ARBA" id="ARBA00023015"/>
    </source>
</evidence>
<dbReference type="SMART" id="SM00354">
    <property type="entry name" value="HTH_LACI"/>
    <property type="match status" value="1"/>
</dbReference>
<dbReference type="InterPro" id="IPR028082">
    <property type="entry name" value="Peripla_BP_I"/>
</dbReference>
<dbReference type="GO" id="GO:0003700">
    <property type="term" value="F:DNA-binding transcription factor activity"/>
    <property type="evidence" value="ECO:0007669"/>
    <property type="project" value="TreeGrafter"/>
</dbReference>
<keyword evidence="3" id="KW-0804">Transcription</keyword>
<evidence type="ECO:0000256" key="2">
    <source>
        <dbReference type="ARBA" id="ARBA00023125"/>
    </source>
</evidence>
<dbReference type="SUPFAM" id="SSF47413">
    <property type="entry name" value="lambda repressor-like DNA-binding domains"/>
    <property type="match status" value="1"/>
</dbReference>
<evidence type="ECO:0000313" key="6">
    <source>
        <dbReference type="Proteomes" id="UP000199341"/>
    </source>
</evidence>
<protein>
    <submittedName>
        <fullName evidence="5">Transcriptional regulator, LacI family</fullName>
    </submittedName>
</protein>
<dbReference type="PANTHER" id="PTHR30146">
    <property type="entry name" value="LACI-RELATED TRANSCRIPTIONAL REPRESSOR"/>
    <property type="match status" value="1"/>
</dbReference>
<name>A0A1G9ZK08_9ACTN</name>
<dbReference type="InterPro" id="IPR010982">
    <property type="entry name" value="Lambda_DNA-bd_dom_sf"/>
</dbReference>
<organism evidence="5 6">
    <name type="scientific">Actinacidiphila guanduensis</name>
    <dbReference type="NCBI Taxonomy" id="310781"/>
    <lineage>
        <taxon>Bacteria</taxon>
        <taxon>Bacillati</taxon>
        <taxon>Actinomycetota</taxon>
        <taxon>Actinomycetes</taxon>
        <taxon>Kitasatosporales</taxon>
        <taxon>Streptomycetaceae</taxon>
        <taxon>Actinacidiphila</taxon>
    </lineage>
</organism>
<keyword evidence="6" id="KW-1185">Reference proteome</keyword>
<dbReference type="EMBL" id="FNIE01000003">
    <property type="protein sequence ID" value="SDN21445.1"/>
    <property type="molecule type" value="Genomic_DNA"/>
</dbReference>
<dbReference type="InterPro" id="IPR046335">
    <property type="entry name" value="LacI/GalR-like_sensor"/>
</dbReference>
<dbReference type="PROSITE" id="PS50932">
    <property type="entry name" value="HTH_LACI_2"/>
    <property type="match status" value="1"/>
</dbReference>
<dbReference type="CDD" id="cd01392">
    <property type="entry name" value="HTH_LacI"/>
    <property type="match status" value="1"/>
</dbReference>
<dbReference type="PANTHER" id="PTHR30146:SF153">
    <property type="entry name" value="LACTOSE OPERON REPRESSOR"/>
    <property type="match status" value="1"/>
</dbReference>
<gene>
    <name evidence="5" type="ORF">SAMN05216259_103188</name>
</gene>
<dbReference type="Gene3D" id="3.40.50.2300">
    <property type="match status" value="2"/>
</dbReference>
<accession>A0A1G9ZK08</accession>
<reference evidence="5 6" key="1">
    <citation type="submission" date="2016-10" db="EMBL/GenBank/DDBJ databases">
        <authorList>
            <person name="de Groot N.N."/>
        </authorList>
    </citation>
    <scope>NUCLEOTIDE SEQUENCE [LARGE SCALE GENOMIC DNA]</scope>
    <source>
        <strain evidence="5 6">CGMCC 4.2022</strain>
    </source>
</reference>
<proteinExistence type="predicted"/>
<keyword evidence="2" id="KW-0238">DNA-binding</keyword>
<dbReference type="Pfam" id="PF13377">
    <property type="entry name" value="Peripla_BP_3"/>
    <property type="match status" value="1"/>
</dbReference>